<evidence type="ECO:0000313" key="2">
    <source>
        <dbReference type="Proteomes" id="UP000218263"/>
    </source>
</evidence>
<organism evidence="1 2">
    <name type="scientific">Mucilaginibacter gotjawali</name>
    <dbReference type="NCBI Taxonomy" id="1550579"/>
    <lineage>
        <taxon>Bacteria</taxon>
        <taxon>Pseudomonadati</taxon>
        <taxon>Bacteroidota</taxon>
        <taxon>Sphingobacteriia</taxon>
        <taxon>Sphingobacteriales</taxon>
        <taxon>Sphingobacteriaceae</taxon>
        <taxon>Mucilaginibacter</taxon>
    </lineage>
</organism>
<name>A0A110B311_9SPHI</name>
<protein>
    <submittedName>
        <fullName evidence="1">Uncharacterized protein</fullName>
    </submittedName>
</protein>
<dbReference type="EMBL" id="AP017313">
    <property type="protein sequence ID" value="BAU54715.1"/>
    <property type="molecule type" value="Genomic_DNA"/>
</dbReference>
<dbReference type="AlphaFoldDB" id="A0A110B311"/>
<dbReference type="KEGG" id="mgot:MgSA37_02893"/>
<gene>
    <name evidence="1" type="ORF">MgSA37_02893</name>
</gene>
<reference evidence="1 2" key="1">
    <citation type="submission" date="2015-12" db="EMBL/GenBank/DDBJ databases">
        <title>Genome sequence of Mucilaginibacter gotjawali.</title>
        <authorList>
            <person name="Lee J.S."/>
            <person name="Lee K.C."/>
            <person name="Kim K.K."/>
            <person name="Lee B.W."/>
        </authorList>
    </citation>
    <scope>NUCLEOTIDE SEQUENCE [LARGE SCALE GENOMIC DNA]</scope>
    <source>
        <strain evidence="1 2">SA3-7</strain>
    </source>
</reference>
<proteinExistence type="predicted"/>
<evidence type="ECO:0000313" key="1">
    <source>
        <dbReference type="EMBL" id="BAU54715.1"/>
    </source>
</evidence>
<sequence>MATLTVNIQNKKDLSVWREILDRFGLSYSVDANEE</sequence>
<keyword evidence="2" id="KW-1185">Reference proteome</keyword>
<accession>A0A110B311</accession>
<dbReference type="Proteomes" id="UP000218263">
    <property type="component" value="Chromosome"/>
</dbReference>